<dbReference type="Pfam" id="PF00474">
    <property type="entry name" value="SSF"/>
    <property type="match status" value="1"/>
</dbReference>
<dbReference type="InterPro" id="IPR050277">
    <property type="entry name" value="Sodium:Solute_Symporter"/>
</dbReference>
<evidence type="ECO:0000313" key="13">
    <source>
        <dbReference type="EMBL" id="MPM03188.1"/>
    </source>
</evidence>
<feature type="transmembrane region" description="Helical" evidence="12">
    <location>
        <begin position="460"/>
        <end position="479"/>
    </location>
</feature>
<dbReference type="PANTHER" id="PTHR48086">
    <property type="entry name" value="SODIUM/PROLINE SYMPORTER-RELATED"/>
    <property type="match status" value="1"/>
</dbReference>
<organism evidence="13">
    <name type="scientific">bioreactor metagenome</name>
    <dbReference type="NCBI Taxonomy" id="1076179"/>
    <lineage>
        <taxon>unclassified sequences</taxon>
        <taxon>metagenomes</taxon>
        <taxon>ecological metagenomes</taxon>
    </lineage>
</organism>
<feature type="transmembrane region" description="Helical" evidence="12">
    <location>
        <begin position="48"/>
        <end position="71"/>
    </location>
</feature>
<dbReference type="GO" id="GO:0005298">
    <property type="term" value="F:proline:sodium symporter activity"/>
    <property type="evidence" value="ECO:0007669"/>
    <property type="project" value="TreeGrafter"/>
</dbReference>
<dbReference type="PANTHER" id="PTHR48086:SF3">
    <property type="entry name" value="SODIUM_PROLINE SYMPORTER"/>
    <property type="match status" value="1"/>
</dbReference>
<keyword evidence="11" id="KW-0739">Sodium transport</keyword>
<evidence type="ECO:0000256" key="7">
    <source>
        <dbReference type="ARBA" id="ARBA00022989"/>
    </source>
</evidence>
<evidence type="ECO:0000256" key="5">
    <source>
        <dbReference type="ARBA" id="ARBA00022692"/>
    </source>
</evidence>
<sequence length="659" mass="73490">MDYQPCYHVCHISTLVEITDYPVLKSVEVTDKKYNNNFYIFSEMNNTLLSTLDISIIVVYLGLLVFIGFYLKRQASKNLESYLLGGKTIPWYMLGLSNASGMFDISGTVWLVAITVIYGLKSIYIPWLWPVFNQIFLMIYLSAWLRRSEVTTGAEWIGFRFGKDKGAVTSHWIIVIFAILVCLSMLAYGFIGMGKFVEIFLPLKAIFPVLGFIPDTYVPHVWGIVFTLFAVFYALMGGMMSIVWADVAQYAIMTMAAIAIAVIAMIHLDIIEFTSLLPDGWFSPTVGTHLDLNWTGKFADFNHKIQTDGYQVFSFFFGMVLMKGILSSLAGPAPTYDMQKILSTKSPKEASLMSGFVSVILLPVRYFMIAGIAVIGLIIFDQIRDQITVGGSIDFELVLPAVIAHPWIPAGLVGLILAGLLAAFMSTFAGTLNAAQAYIVNDIYIKYLKPDATPRQSNKANIIVGLVVVVVSILFGVLAQNVNSVLQWVTGALYGSYIAANILKWHWWRFNSKGFAWGMVGGLIPALILPYVPVVNEVLPLYYFPIILIFSLMGCIWGTYSAPPTDMEVLKKFYAKTRPWGYWKPVHDLVVAEQPDFKKNTAFGRDMVNVATGIIWQTALVAAPIYLVVKQYSSLAIALMIVGVGTVILKKNWYDKLED</sequence>
<feature type="transmembrane region" description="Helical" evidence="12">
    <location>
        <begin position="221"/>
        <end position="244"/>
    </location>
</feature>
<feature type="transmembrane region" description="Helical" evidence="12">
    <location>
        <begin position="607"/>
        <end position="626"/>
    </location>
</feature>
<feature type="transmembrane region" description="Helical" evidence="12">
    <location>
        <begin position="414"/>
        <end position="439"/>
    </location>
</feature>
<reference evidence="13" key="1">
    <citation type="submission" date="2019-08" db="EMBL/GenBank/DDBJ databases">
        <authorList>
            <person name="Kucharzyk K."/>
            <person name="Murdoch R.W."/>
            <person name="Higgins S."/>
            <person name="Loffler F."/>
        </authorList>
    </citation>
    <scope>NUCLEOTIDE SEQUENCE</scope>
</reference>
<evidence type="ECO:0000256" key="10">
    <source>
        <dbReference type="ARBA" id="ARBA00023136"/>
    </source>
</evidence>
<keyword evidence="3" id="KW-0813">Transport</keyword>
<evidence type="ECO:0008006" key="14">
    <source>
        <dbReference type="Google" id="ProtNLM"/>
    </source>
</evidence>
<evidence type="ECO:0000256" key="6">
    <source>
        <dbReference type="ARBA" id="ARBA00022847"/>
    </source>
</evidence>
<dbReference type="AlphaFoldDB" id="A0A644WI59"/>
<feature type="transmembrane region" description="Helical" evidence="12">
    <location>
        <begin position="250"/>
        <end position="268"/>
    </location>
</feature>
<dbReference type="EMBL" id="VSSQ01000931">
    <property type="protein sequence ID" value="MPM03188.1"/>
    <property type="molecule type" value="Genomic_DNA"/>
</dbReference>
<keyword evidence="10 12" id="KW-0472">Membrane</keyword>
<dbReference type="GO" id="GO:0015824">
    <property type="term" value="P:proline transport"/>
    <property type="evidence" value="ECO:0007669"/>
    <property type="project" value="TreeGrafter"/>
</dbReference>
<evidence type="ECO:0000256" key="2">
    <source>
        <dbReference type="ARBA" id="ARBA00006434"/>
    </source>
</evidence>
<comment type="caution">
    <text evidence="13">The sequence shown here is derived from an EMBL/GenBank/DDBJ whole genome shotgun (WGS) entry which is preliminary data.</text>
</comment>
<comment type="similarity">
    <text evidence="2">Belongs to the sodium:solute symporter (SSF) (TC 2.A.21) family.</text>
</comment>
<feature type="transmembrane region" description="Helical" evidence="12">
    <location>
        <begin position="541"/>
        <end position="562"/>
    </location>
</feature>
<feature type="transmembrane region" description="Helical" evidence="12">
    <location>
        <begin position="485"/>
        <end position="503"/>
    </location>
</feature>
<keyword evidence="4" id="KW-1003">Cell membrane</keyword>
<feature type="transmembrane region" description="Helical" evidence="12">
    <location>
        <begin position="166"/>
        <end position="190"/>
    </location>
</feature>
<dbReference type="PROSITE" id="PS50283">
    <property type="entry name" value="NA_SOLUT_SYMP_3"/>
    <property type="match status" value="1"/>
</dbReference>
<gene>
    <name evidence="13" type="ORF">SDC9_49452</name>
</gene>
<keyword evidence="8" id="KW-0915">Sodium</keyword>
<evidence type="ECO:0000256" key="1">
    <source>
        <dbReference type="ARBA" id="ARBA00004651"/>
    </source>
</evidence>
<feature type="transmembrane region" description="Helical" evidence="12">
    <location>
        <begin position="353"/>
        <end position="380"/>
    </location>
</feature>
<dbReference type="InterPro" id="IPR001734">
    <property type="entry name" value="Na/solute_symporter"/>
</dbReference>
<accession>A0A644WI59</accession>
<feature type="transmembrane region" description="Helical" evidence="12">
    <location>
        <begin position="91"/>
        <end position="118"/>
    </location>
</feature>
<evidence type="ECO:0000256" key="12">
    <source>
        <dbReference type="SAM" id="Phobius"/>
    </source>
</evidence>
<proteinExistence type="inferred from homology"/>
<dbReference type="CDD" id="cd11477">
    <property type="entry name" value="SLC5sbd_u1"/>
    <property type="match status" value="1"/>
</dbReference>
<keyword evidence="5 12" id="KW-0812">Transmembrane</keyword>
<feature type="transmembrane region" description="Helical" evidence="12">
    <location>
        <begin position="124"/>
        <end position="145"/>
    </location>
</feature>
<evidence type="ECO:0000256" key="8">
    <source>
        <dbReference type="ARBA" id="ARBA00023053"/>
    </source>
</evidence>
<dbReference type="Gene3D" id="1.20.1730.10">
    <property type="entry name" value="Sodium/glucose cotransporter"/>
    <property type="match status" value="1"/>
</dbReference>
<evidence type="ECO:0000256" key="9">
    <source>
        <dbReference type="ARBA" id="ARBA00023065"/>
    </source>
</evidence>
<keyword evidence="6" id="KW-0769">Symport</keyword>
<feature type="transmembrane region" description="Helical" evidence="12">
    <location>
        <begin position="312"/>
        <end position="333"/>
    </location>
</feature>
<evidence type="ECO:0000256" key="11">
    <source>
        <dbReference type="ARBA" id="ARBA00023201"/>
    </source>
</evidence>
<keyword evidence="7 12" id="KW-1133">Transmembrane helix</keyword>
<evidence type="ECO:0000256" key="3">
    <source>
        <dbReference type="ARBA" id="ARBA00022448"/>
    </source>
</evidence>
<feature type="transmembrane region" description="Helical" evidence="12">
    <location>
        <begin position="632"/>
        <end position="649"/>
    </location>
</feature>
<dbReference type="GO" id="GO:0005886">
    <property type="term" value="C:plasma membrane"/>
    <property type="evidence" value="ECO:0007669"/>
    <property type="project" value="UniProtKB-SubCell"/>
</dbReference>
<keyword evidence="9" id="KW-0406">Ion transport</keyword>
<comment type="subcellular location">
    <subcellularLocation>
        <location evidence="1">Cell membrane</location>
        <topology evidence="1">Multi-pass membrane protein</topology>
    </subcellularLocation>
</comment>
<evidence type="ECO:0000256" key="4">
    <source>
        <dbReference type="ARBA" id="ARBA00022475"/>
    </source>
</evidence>
<dbReference type="GO" id="GO:0015193">
    <property type="term" value="F:L-proline transmembrane transporter activity"/>
    <property type="evidence" value="ECO:0007669"/>
    <property type="project" value="TreeGrafter"/>
</dbReference>
<dbReference type="InterPro" id="IPR038377">
    <property type="entry name" value="Na/Glc_symporter_sf"/>
</dbReference>
<protein>
    <recommendedName>
        <fullName evidence="14">Sodium/glucose cotransporter</fullName>
    </recommendedName>
</protein>
<feature type="transmembrane region" description="Helical" evidence="12">
    <location>
        <begin position="515"/>
        <end position="535"/>
    </location>
</feature>
<name>A0A644WI59_9ZZZZ</name>